<feature type="region of interest" description="Disordered" evidence="1">
    <location>
        <begin position="122"/>
        <end position="141"/>
    </location>
</feature>
<dbReference type="RefSeq" id="WP_220115817.1">
    <property type="nucleotide sequence ID" value="NZ_JAHZUY010000003.1"/>
</dbReference>
<comment type="caution">
    <text evidence="2">The sequence shown here is derived from an EMBL/GenBank/DDBJ whole genome shotgun (WGS) entry which is preliminary data.</text>
</comment>
<dbReference type="EMBL" id="JAHZUY010000003">
    <property type="protein sequence ID" value="MBW8268310.1"/>
    <property type="molecule type" value="Genomic_DNA"/>
</dbReference>
<proteinExistence type="predicted"/>
<gene>
    <name evidence="2" type="ORF">K1J50_02300</name>
</gene>
<sequence>MPKPNLLPVFVDAGTYGSRLPASVSTAAPAIIEAALTAHGLLPTETARRAIAAALRMFAYQVLVHDQALGRDKSDNAGLIRWELQVAANTLGHLCATEEERAAAEAEEEKRAALRERLRAEAQLARADDDEDDEADEAEAA</sequence>
<organism evidence="2 3">
    <name type="scientific">Caldovatus aquaticus</name>
    <dbReference type="NCBI Taxonomy" id="2865671"/>
    <lineage>
        <taxon>Bacteria</taxon>
        <taxon>Pseudomonadati</taxon>
        <taxon>Pseudomonadota</taxon>
        <taxon>Alphaproteobacteria</taxon>
        <taxon>Acetobacterales</taxon>
        <taxon>Roseomonadaceae</taxon>
        <taxon>Caldovatus</taxon>
    </lineage>
</organism>
<evidence type="ECO:0000313" key="3">
    <source>
        <dbReference type="Proteomes" id="UP001519924"/>
    </source>
</evidence>
<feature type="compositionally biased region" description="Acidic residues" evidence="1">
    <location>
        <begin position="128"/>
        <end position="141"/>
    </location>
</feature>
<reference evidence="2 3" key="1">
    <citation type="submission" date="2021-08" db="EMBL/GenBank/DDBJ databases">
        <title>Caldovatus sediminis gen. nov., sp. nov., a moderately thermophilic bacterium isolated from a hot spring.</title>
        <authorList>
            <person name="Hu C.-J."/>
            <person name="Li W.-J."/>
            <person name="Xian W.-D."/>
        </authorList>
    </citation>
    <scope>NUCLEOTIDE SEQUENCE [LARGE SCALE GENOMIC DNA]</scope>
    <source>
        <strain evidence="2 3">SYSU G05006</strain>
    </source>
</reference>
<evidence type="ECO:0000256" key="1">
    <source>
        <dbReference type="SAM" id="MobiDB-lite"/>
    </source>
</evidence>
<keyword evidence="3" id="KW-1185">Reference proteome</keyword>
<evidence type="ECO:0000313" key="2">
    <source>
        <dbReference type="EMBL" id="MBW8268310.1"/>
    </source>
</evidence>
<dbReference type="Proteomes" id="UP001519924">
    <property type="component" value="Unassembled WGS sequence"/>
</dbReference>
<protein>
    <submittedName>
        <fullName evidence="2">Uncharacterized protein</fullName>
    </submittedName>
</protein>
<name>A0ABS7EY74_9PROT</name>
<accession>A0ABS7EY74</accession>